<gene>
    <name evidence="1" type="ORF">GCM10007884_14760</name>
</gene>
<reference evidence="2" key="1">
    <citation type="journal article" date="2019" name="Int. J. Syst. Evol. Microbiol.">
        <title>The Global Catalogue of Microorganisms (GCM) 10K type strain sequencing project: providing services to taxonomists for standard genome sequencing and annotation.</title>
        <authorList>
            <consortium name="The Broad Institute Genomics Platform"/>
            <consortium name="The Broad Institute Genome Sequencing Center for Infectious Disease"/>
            <person name="Wu L."/>
            <person name="Ma J."/>
        </authorList>
    </citation>
    <scope>NUCLEOTIDE SEQUENCE [LARGE SCALE GENOMIC DNA]</scope>
    <source>
        <strain evidence="2">NBRC 107710</strain>
    </source>
</reference>
<evidence type="ECO:0000313" key="2">
    <source>
        <dbReference type="Proteomes" id="UP001156881"/>
    </source>
</evidence>
<dbReference type="EMBL" id="BSPG01000005">
    <property type="protein sequence ID" value="GLS43491.1"/>
    <property type="molecule type" value="Genomic_DNA"/>
</dbReference>
<protein>
    <submittedName>
        <fullName evidence="1">Uncharacterized protein</fullName>
    </submittedName>
</protein>
<accession>A0ABQ6D318</accession>
<organism evidence="1 2">
    <name type="scientific">Methylobacterium brachythecii</name>
    <dbReference type="NCBI Taxonomy" id="1176177"/>
    <lineage>
        <taxon>Bacteria</taxon>
        <taxon>Pseudomonadati</taxon>
        <taxon>Pseudomonadota</taxon>
        <taxon>Alphaproteobacteria</taxon>
        <taxon>Hyphomicrobiales</taxon>
        <taxon>Methylobacteriaceae</taxon>
        <taxon>Methylobacterium</taxon>
    </lineage>
</organism>
<name>A0ABQ6D318_9HYPH</name>
<sequence length="78" mass="8141">MDIMRDVITIFAAGALMMAYALVAPTIVEAVQRPVPGSQKVLVQRLVQAEGEAPVSAVTGPVSAEAPTGSTLPLFARY</sequence>
<comment type="caution">
    <text evidence="1">The sequence shown here is derived from an EMBL/GenBank/DDBJ whole genome shotgun (WGS) entry which is preliminary data.</text>
</comment>
<evidence type="ECO:0000313" key="1">
    <source>
        <dbReference type="EMBL" id="GLS43491.1"/>
    </source>
</evidence>
<dbReference type="Proteomes" id="UP001156881">
    <property type="component" value="Unassembled WGS sequence"/>
</dbReference>
<proteinExistence type="predicted"/>
<keyword evidence="2" id="KW-1185">Reference proteome</keyword>